<feature type="compositionally biased region" description="Basic and acidic residues" evidence="1">
    <location>
        <begin position="437"/>
        <end position="458"/>
    </location>
</feature>
<organism evidence="2 3">
    <name type="scientific">Cocos nucifera</name>
    <name type="common">Coconut palm</name>
    <dbReference type="NCBI Taxonomy" id="13894"/>
    <lineage>
        <taxon>Eukaryota</taxon>
        <taxon>Viridiplantae</taxon>
        <taxon>Streptophyta</taxon>
        <taxon>Embryophyta</taxon>
        <taxon>Tracheophyta</taxon>
        <taxon>Spermatophyta</taxon>
        <taxon>Magnoliopsida</taxon>
        <taxon>Liliopsida</taxon>
        <taxon>Arecaceae</taxon>
        <taxon>Arecoideae</taxon>
        <taxon>Cocoseae</taxon>
        <taxon>Attaleinae</taxon>
        <taxon>Cocos</taxon>
    </lineage>
</organism>
<gene>
    <name evidence="2" type="ORF">COCNU_07G008390</name>
</gene>
<evidence type="ECO:0000313" key="3">
    <source>
        <dbReference type="Proteomes" id="UP000797356"/>
    </source>
</evidence>
<dbReference type="Proteomes" id="UP000797356">
    <property type="component" value="Chromosome 7"/>
</dbReference>
<proteinExistence type="predicted"/>
<feature type="region of interest" description="Disordered" evidence="1">
    <location>
        <begin position="170"/>
        <end position="238"/>
    </location>
</feature>
<accession>A0A8K0N4Y6</accession>
<feature type="compositionally biased region" description="Basic and acidic residues" evidence="1">
    <location>
        <begin position="170"/>
        <end position="200"/>
    </location>
</feature>
<feature type="compositionally biased region" description="Polar residues" evidence="1">
    <location>
        <begin position="119"/>
        <end position="131"/>
    </location>
</feature>
<keyword evidence="3" id="KW-1185">Reference proteome</keyword>
<dbReference type="AlphaFoldDB" id="A0A8K0N4Y6"/>
<comment type="caution">
    <text evidence="2">The sequence shown here is derived from an EMBL/GenBank/DDBJ whole genome shotgun (WGS) entry which is preliminary data.</text>
</comment>
<feature type="region of interest" description="Disordered" evidence="1">
    <location>
        <begin position="65"/>
        <end position="131"/>
    </location>
</feature>
<sequence length="774" mass="85423">MGMVQKISKEGKGEWRKNPSFTLGKHLWRNVGRARWWLLWIQTKLSSGLRSLLEKEALAKGIPLGHSHDIEIPPPRPKRKPSFPYPRKVDVGSLSPFEESKDEKVSNSAASQEKPVATEIQQRTKWTSGSGSCSEVFNLLQDVPSASMSSANKGSSNICTFQHYVKEVKEKTAQSESSKTVKDNHEEKKEADHTDIDVGRLSRISLHSQSKFAHEERRDARKQTENFGPSLEDNQQGGQCYSKLIPGQFIDTNSAEYKQNVCSNEFIMPVTNQDEAHTDVNSFKNPVTLAGHESHSNCMVSSAHQPVPVFRPCTQFGSNQDAYRSFLSSASSSLMLSTLLQNPSIHAVASLAASFWPSVNANAPLDLAAENLNGGMSEKQSNPSPSMAAVAAATVAAASAWWATNGLLPMFPPFHTSYSFAPPSTVPVPSVDIAQAPKDKKEKKEDRPQNLLQEDHQQIMDPGHSGALRNTQKASKLLPSSESELDECGRGERSPYAKLKSSAADKFEALPDTRFLDSDKTQHNKNSNCSTYGSNRLSSSEVEPESMIKKHKEVNDEGEQVHLDNHLCGEAGNHRLGNSRVTNGSRKEVLGEDGPAFQAHTTRELMPQRFSQLQTNDDEMPNLCKDKEVTGLLVDLNGKACESTNEFKIDSADTLVSEIEHGKLKASRRAFKPYRRCCAEAKDNQGTTDEEKSDQRIRMEGYRPSAENKWLQKKYDIKHKGKAKVTYKEDKGGGSENGGFIGNDIASTIINVSNVIALEYDATALLLSLITSFT</sequence>
<reference evidence="2" key="1">
    <citation type="journal article" date="2017" name="Gigascience">
        <title>The genome draft of coconut (Cocos nucifera).</title>
        <authorList>
            <person name="Xiao Y."/>
            <person name="Xu P."/>
            <person name="Fan H."/>
            <person name="Baudouin L."/>
            <person name="Xia W."/>
            <person name="Bocs S."/>
            <person name="Xu J."/>
            <person name="Li Q."/>
            <person name="Guo A."/>
            <person name="Zhou L."/>
            <person name="Li J."/>
            <person name="Wu Y."/>
            <person name="Ma Z."/>
            <person name="Armero A."/>
            <person name="Issali A.E."/>
            <person name="Liu N."/>
            <person name="Peng M."/>
            <person name="Yang Y."/>
        </authorList>
    </citation>
    <scope>NUCLEOTIDE SEQUENCE</scope>
    <source>
        <tissue evidence="2">Spear leaf of Hainan Tall coconut</tissue>
    </source>
</reference>
<feature type="region of interest" description="Disordered" evidence="1">
    <location>
        <begin position="569"/>
        <end position="590"/>
    </location>
</feature>
<dbReference type="OrthoDB" id="118550at2759"/>
<evidence type="ECO:0000256" key="1">
    <source>
        <dbReference type="SAM" id="MobiDB-lite"/>
    </source>
</evidence>
<reference evidence="2" key="2">
    <citation type="submission" date="2019-07" db="EMBL/GenBank/DDBJ databases">
        <authorList>
            <person name="Yang Y."/>
            <person name="Bocs S."/>
            <person name="Baudouin L."/>
        </authorList>
    </citation>
    <scope>NUCLEOTIDE SEQUENCE</scope>
    <source>
        <tissue evidence="2">Spear leaf of Hainan Tall coconut</tissue>
    </source>
</reference>
<dbReference type="EMBL" id="CM017878">
    <property type="protein sequence ID" value="KAG1354727.1"/>
    <property type="molecule type" value="Genomic_DNA"/>
</dbReference>
<name>A0A8K0N4Y6_COCNU</name>
<feature type="compositionally biased region" description="Polar residues" evidence="1">
    <location>
        <begin position="524"/>
        <end position="541"/>
    </location>
</feature>
<evidence type="ECO:0000313" key="2">
    <source>
        <dbReference type="EMBL" id="KAG1354727.1"/>
    </source>
</evidence>
<feature type="compositionally biased region" description="Polar residues" evidence="1">
    <location>
        <begin position="468"/>
        <end position="482"/>
    </location>
</feature>
<feature type="region of interest" description="Disordered" evidence="1">
    <location>
        <begin position="514"/>
        <end position="544"/>
    </location>
</feature>
<feature type="region of interest" description="Disordered" evidence="1">
    <location>
        <begin position="436"/>
        <end position="500"/>
    </location>
</feature>
<protein>
    <submittedName>
        <fullName evidence="2">Protein LHY</fullName>
    </submittedName>
</protein>
<feature type="compositionally biased region" description="Basic and acidic residues" evidence="1">
    <location>
        <begin position="212"/>
        <end position="224"/>
    </location>
</feature>